<dbReference type="AlphaFoldDB" id="A0A9Q9EMM3"/>
<evidence type="ECO:0000256" key="1">
    <source>
        <dbReference type="ARBA" id="ARBA00022723"/>
    </source>
</evidence>
<evidence type="ECO:0000313" key="6">
    <source>
        <dbReference type="Proteomes" id="UP001056384"/>
    </source>
</evidence>
<dbReference type="InterPro" id="IPR002227">
    <property type="entry name" value="Tyrosinase_Cu-bd"/>
</dbReference>
<dbReference type="GO" id="GO:0046872">
    <property type="term" value="F:metal ion binding"/>
    <property type="evidence" value="ECO:0007669"/>
    <property type="project" value="UniProtKB-KW"/>
</dbReference>
<name>A0A9Q9EMM3_9PEZI</name>
<evidence type="ECO:0000313" key="5">
    <source>
        <dbReference type="EMBL" id="USW54603.1"/>
    </source>
</evidence>
<feature type="region of interest" description="Disordered" evidence="3">
    <location>
        <begin position="281"/>
        <end position="336"/>
    </location>
</feature>
<feature type="domain" description="Tyrosinase copper-binding" evidence="4">
    <location>
        <begin position="185"/>
        <end position="196"/>
    </location>
</feature>
<accession>A0A9Q9EMM3</accession>
<dbReference type="PANTHER" id="PTHR11474">
    <property type="entry name" value="TYROSINASE FAMILY MEMBER"/>
    <property type="match status" value="1"/>
</dbReference>
<dbReference type="Gene3D" id="1.10.1280.10">
    <property type="entry name" value="Di-copper center containing domain from catechol oxidase"/>
    <property type="match status" value="1"/>
</dbReference>
<dbReference type="PRINTS" id="PR00092">
    <property type="entry name" value="TYROSINASE"/>
</dbReference>
<dbReference type="Proteomes" id="UP001056384">
    <property type="component" value="Chromosome 6"/>
</dbReference>
<dbReference type="Pfam" id="PF00264">
    <property type="entry name" value="Tyrosinase"/>
    <property type="match status" value="1"/>
</dbReference>
<keyword evidence="2" id="KW-0560">Oxidoreductase</keyword>
<dbReference type="InterPro" id="IPR050316">
    <property type="entry name" value="Tyrosinase/Hemocyanin"/>
</dbReference>
<evidence type="ECO:0000259" key="4">
    <source>
        <dbReference type="PROSITE" id="PS00498"/>
    </source>
</evidence>
<feature type="compositionally biased region" description="Polar residues" evidence="3">
    <location>
        <begin position="322"/>
        <end position="333"/>
    </location>
</feature>
<feature type="compositionally biased region" description="Basic and acidic residues" evidence="3">
    <location>
        <begin position="282"/>
        <end position="302"/>
    </location>
</feature>
<evidence type="ECO:0000256" key="3">
    <source>
        <dbReference type="SAM" id="MobiDB-lite"/>
    </source>
</evidence>
<dbReference type="SUPFAM" id="SSF48056">
    <property type="entry name" value="Di-copper centre-containing domain"/>
    <property type="match status" value="1"/>
</dbReference>
<organism evidence="5 6">
    <name type="scientific">Septoria linicola</name>
    <dbReference type="NCBI Taxonomy" id="215465"/>
    <lineage>
        <taxon>Eukaryota</taxon>
        <taxon>Fungi</taxon>
        <taxon>Dikarya</taxon>
        <taxon>Ascomycota</taxon>
        <taxon>Pezizomycotina</taxon>
        <taxon>Dothideomycetes</taxon>
        <taxon>Dothideomycetidae</taxon>
        <taxon>Mycosphaerellales</taxon>
        <taxon>Mycosphaerellaceae</taxon>
        <taxon>Septoria</taxon>
    </lineage>
</organism>
<evidence type="ECO:0000256" key="2">
    <source>
        <dbReference type="ARBA" id="ARBA00023002"/>
    </source>
</evidence>
<proteinExistence type="predicted"/>
<feature type="region of interest" description="Disordered" evidence="3">
    <location>
        <begin position="220"/>
        <end position="239"/>
    </location>
</feature>
<sequence length="363" mass="40161">MIVRKEWYSTPAVHRSPWLLAWHRHFLWVFERTLRDECGYTGGQPYWDYSRYYGQPIESWPIFDGSDTSLGGNGKADTPSKDCSCLTDGPFADWKINLGPVAGNHACTDNPQDDGLGLNTRCLERKFEPKFLGNLTYDNVTFTINNFEDPDAFGVRIESWPVGIHPIPHIFVGGTNSDVPGAPGDPWFMCHHTMLDRVWAIWQSIDLEVRTTQLAKADSYADLRKRSRSPPAPAISMDDDITLSPIFDKVKVRDVMSPTGGQYCYRHDSYPDVSAAVIGQPERAKQPASDGKEDSQAEKSGPDDGDGARVAAPVALEEEVSPRQTESTSQPATAASVAAWKPVMWADSPPISLSIVAMVLMAI</sequence>
<keyword evidence="1" id="KW-0479">Metal-binding</keyword>
<protein>
    <submittedName>
        <fullName evidence="5">Tyrosinase copper-binding domain, di-copper centre-containing domain superfamily</fullName>
    </submittedName>
</protein>
<dbReference type="PANTHER" id="PTHR11474:SF125">
    <property type="entry name" value="N-ACETYL-6-HYDROXYTRYPTOPHAN OXIDASE IVOB-RELATED"/>
    <property type="match status" value="1"/>
</dbReference>
<dbReference type="GO" id="GO:0016491">
    <property type="term" value="F:oxidoreductase activity"/>
    <property type="evidence" value="ECO:0007669"/>
    <property type="project" value="UniProtKB-KW"/>
</dbReference>
<dbReference type="InterPro" id="IPR008922">
    <property type="entry name" value="Di-copper_centre_dom_sf"/>
</dbReference>
<reference evidence="5" key="1">
    <citation type="submission" date="2022-06" db="EMBL/GenBank/DDBJ databases">
        <title>Complete genome sequences of two strains of the flax pathogen Septoria linicola.</title>
        <authorList>
            <person name="Lapalu N."/>
            <person name="Simon A."/>
            <person name="Demenou B."/>
            <person name="Paumier D."/>
            <person name="Guillot M.-P."/>
            <person name="Gout L."/>
            <person name="Valade R."/>
        </authorList>
    </citation>
    <scope>NUCLEOTIDE SEQUENCE</scope>
    <source>
        <strain evidence="5">SE15195</strain>
    </source>
</reference>
<keyword evidence="6" id="KW-1185">Reference proteome</keyword>
<dbReference type="PROSITE" id="PS00498">
    <property type="entry name" value="TYROSINASE_2"/>
    <property type="match status" value="1"/>
</dbReference>
<dbReference type="EMBL" id="CP099423">
    <property type="protein sequence ID" value="USW54603.1"/>
    <property type="molecule type" value="Genomic_DNA"/>
</dbReference>
<gene>
    <name evidence="5" type="ORF">Slin15195_G079220</name>
</gene>